<dbReference type="GeneID" id="7203748"/>
<dbReference type="GO" id="GO:0016787">
    <property type="term" value="F:hydrolase activity"/>
    <property type="evidence" value="ECO:0007669"/>
    <property type="project" value="UniProtKB-KW"/>
</dbReference>
<reference evidence="3 4" key="1">
    <citation type="journal article" date="2008" name="Nature">
        <title>The Phaeodactylum genome reveals the evolutionary history of diatom genomes.</title>
        <authorList>
            <person name="Bowler C."/>
            <person name="Allen A.E."/>
            <person name="Badger J.H."/>
            <person name="Grimwood J."/>
            <person name="Jabbari K."/>
            <person name="Kuo A."/>
            <person name="Maheswari U."/>
            <person name="Martens C."/>
            <person name="Maumus F."/>
            <person name="Otillar R.P."/>
            <person name="Rayko E."/>
            <person name="Salamov A."/>
            <person name="Vandepoele K."/>
            <person name="Beszteri B."/>
            <person name="Gruber A."/>
            <person name="Heijde M."/>
            <person name="Katinka M."/>
            <person name="Mock T."/>
            <person name="Valentin K."/>
            <person name="Verret F."/>
            <person name="Berges J.A."/>
            <person name="Brownlee C."/>
            <person name="Cadoret J.P."/>
            <person name="Chiovitti A."/>
            <person name="Choi C.J."/>
            <person name="Coesel S."/>
            <person name="De Martino A."/>
            <person name="Detter J.C."/>
            <person name="Durkin C."/>
            <person name="Falciatore A."/>
            <person name="Fournet J."/>
            <person name="Haruta M."/>
            <person name="Huysman M.J."/>
            <person name="Jenkins B.D."/>
            <person name="Jiroutova K."/>
            <person name="Jorgensen R.E."/>
            <person name="Joubert Y."/>
            <person name="Kaplan A."/>
            <person name="Kroger N."/>
            <person name="Kroth P.G."/>
            <person name="La Roche J."/>
            <person name="Lindquist E."/>
            <person name="Lommer M."/>
            <person name="Martin-Jezequel V."/>
            <person name="Lopez P.J."/>
            <person name="Lucas S."/>
            <person name="Mangogna M."/>
            <person name="McGinnis K."/>
            <person name="Medlin L.K."/>
            <person name="Montsant A."/>
            <person name="Oudot-Le Secq M.P."/>
            <person name="Napoli C."/>
            <person name="Obornik M."/>
            <person name="Parker M.S."/>
            <person name="Petit J.L."/>
            <person name="Porcel B.M."/>
            <person name="Poulsen N."/>
            <person name="Robison M."/>
            <person name="Rychlewski L."/>
            <person name="Rynearson T.A."/>
            <person name="Schmutz J."/>
            <person name="Shapiro H."/>
            <person name="Siaut M."/>
            <person name="Stanley M."/>
            <person name="Sussman M.R."/>
            <person name="Taylor A.R."/>
            <person name="Vardi A."/>
            <person name="von Dassow P."/>
            <person name="Vyverman W."/>
            <person name="Willis A."/>
            <person name="Wyrwicz L.S."/>
            <person name="Rokhsar D.S."/>
            <person name="Weissenbach J."/>
            <person name="Armbrust E.V."/>
            <person name="Green B.R."/>
            <person name="Van de Peer Y."/>
            <person name="Grigoriev I.V."/>
        </authorList>
    </citation>
    <scope>NUCLEOTIDE SEQUENCE [LARGE SCALE GENOMIC DNA]</scope>
    <source>
        <strain evidence="3 4">CCAP 1055/1</strain>
    </source>
</reference>
<dbReference type="InParanoid" id="B7G774"/>
<name>B7G774_PHATC</name>
<keyword evidence="1" id="KW-0378">Hydrolase</keyword>
<feature type="domain" description="Serine hydrolase" evidence="2">
    <location>
        <begin position="34"/>
        <end position="269"/>
    </location>
</feature>
<dbReference type="HOGENOM" id="CLU_051938_2_3_1"/>
<evidence type="ECO:0000313" key="4">
    <source>
        <dbReference type="Proteomes" id="UP000000759"/>
    </source>
</evidence>
<dbReference type="GO" id="GO:0005634">
    <property type="term" value="C:nucleus"/>
    <property type="evidence" value="ECO:0007669"/>
    <property type="project" value="TreeGrafter"/>
</dbReference>
<dbReference type="eggNOG" id="KOG2551">
    <property type="taxonomic scope" value="Eukaryota"/>
</dbReference>
<dbReference type="InterPro" id="IPR029058">
    <property type="entry name" value="AB_hydrolase_fold"/>
</dbReference>
<reference evidence="4" key="2">
    <citation type="submission" date="2008-08" db="EMBL/GenBank/DDBJ databases">
        <authorList>
            <consortium name="Diatom Consortium"/>
            <person name="Grigoriev I."/>
            <person name="Grimwood J."/>
            <person name="Kuo A."/>
            <person name="Otillar R.P."/>
            <person name="Salamov A."/>
            <person name="Detter J.C."/>
            <person name="Lindquist E."/>
            <person name="Shapiro H."/>
            <person name="Lucas S."/>
            <person name="Glavina del Rio T."/>
            <person name="Pitluck S."/>
            <person name="Rokhsar D."/>
            <person name="Bowler C."/>
        </authorList>
    </citation>
    <scope>GENOME REANNOTATION</scope>
    <source>
        <strain evidence="4">CCAP 1055/1</strain>
    </source>
</reference>
<keyword evidence="4" id="KW-1185">Reference proteome</keyword>
<dbReference type="AlphaFoldDB" id="B7G774"/>
<dbReference type="PANTHER" id="PTHR48070:SF6">
    <property type="entry name" value="ESTERASE OVCA2"/>
    <property type="match status" value="1"/>
</dbReference>
<sequence>MSIPVAVHSHTVPASTRMSASSKITVKASLNVVRKGRVLLLHGWAQNAAVMRIKAKSLTKKLNRAGYDCVFLEAPHVLPMQSTIVIEGFPVLVDNGSRENARAWFLYSDTDAANATLSQSGEPLTYVGLEETWTVIENELMQPDTEPTVDGVPFCAVLGFSQGAVLVHLLSILTTRLPRDSPFRRINACLLASGFAAQHVSKDMTSPYHTVLGNVPADQSAFIEIPSLHLIGKNDTSVEPKASAHLAQMYSQPMFLDHEKGHILPQHSDDCARIVAFLDEARAETNL</sequence>
<evidence type="ECO:0000259" key="2">
    <source>
        <dbReference type="Pfam" id="PF03959"/>
    </source>
</evidence>
<dbReference type="SUPFAM" id="SSF53474">
    <property type="entry name" value="alpha/beta-Hydrolases"/>
    <property type="match status" value="1"/>
</dbReference>
<dbReference type="GO" id="GO:0005737">
    <property type="term" value="C:cytoplasm"/>
    <property type="evidence" value="ECO:0007669"/>
    <property type="project" value="TreeGrafter"/>
</dbReference>
<dbReference type="Pfam" id="PF03959">
    <property type="entry name" value="FSH1"/>
    <property type="match status" value="1"/>
</dbReference>
<evidence type="ECO:0000256" key="1">
    <source>
        <dbReference type="ARBA" id="ARBA00022801"/>
    </source>
</evidence>
<dbReference type="Proteomes" id="UP000000759">
    <property type="component" value="Chromosome 17"/>
</dbReference>
<accession>B7G774</accession>
<dbReference type="InterPro" id="IPR005645">
    <property type="entry name" value="FSH-like_dom"/>
</dbReference>
<dbReference type="InterPro" id="IPR050593">
    <property type="entry name" value="LovG"/>
</dbReference>
<dbReference type="RefSeq" id="XP_002182981.1">
    <property type="nucleotide sequence ID" value="XM_002182945.1"/>
</dbReference>
<dbReference type="Gene3D" id="3.40.50.1820">
    <property type="entry name" value="alpha/beta hydrolase"/>
    <property type="match status" value="1"/>
</dbReference>
<proteinExistence type="predicted"/>
<dbReference type="KEGG" id="pti:PHATRDRAFT_38917"/>
<dbReference type="OrthoDB" id="414698at2759"/>
<dbReference type="OMA" id="HSDDCAR"/>
<protein>
    <recommendedName>
        <fullName evidence="2">Serine hydrolase domain-containing protein</fullName>
    </recommendedName>
</protein>
<dbReference type="PANTHER" id="PTHR48070">
    <property type="entry name" value="ESTERASE OVCA2"/>
    <property type="match status" value="1"/>
</dbReference>
<organism evidence="3 4">
    <name type="scientific">Phaeodactylum tricornutum (strain CCAP 1055/1)</name>
    <dbReference type="NCBI Taxonomy" id="556484"/>
    <lineage>
        <taxon>Eukaryota</taxon>
        <taxon>Sar</taxon>
        <taxon>Stramenopiles</taxon>
        <taxon>Ochrophyta</taxon>
        <taxon>Bacillariophyta</taxon>
        <taxon>Bacillariophyceae</taxon>
        <taxon>Bacillariophycidae</taxon>
        <taxon>Naviculales</taxon>
        <taxon>Phaeodactylaceae</taxon>
        <taxon>Phaeodactylum</taxon>
    </lineage>
</organism>
<evidence type="ECO:0000313" key="3">
    <source>
        <dbReference type="EMBL" id="EEC45717.1"/>
    </source>
</evidence>
<gene>
    <name evidence="3" type="ORF">PHATRDRAFT_38917</name>
</gene>
<dbReference type="PaxDb" id="2850-Phatr38917"/>
<dbReference type="EMBL" id="CM000619">
    <property type="protein sequence ID" value="EEC45717.1"/>
    <property type="molecule type" value="Genomic_DNA"/>
</dbReference>